<dbReference type="EC" id="3.1.2.4" evidence="2"/>
<dbReference type="Proteomes" id="UP000254537">
    <property type="component" value="Chromosome"/>
</dbReference>
<dbReference type="CDD" id="cd06558">
    <property type="entry name" value="crotonase-like"/>
    <property type="match status" value="1"/>
</dbReference>
<dbReference type="PANTHER" id="PTHR43176">
    <property type="entry name" value="3-HYDROXYISOBUTYRYL-COA HYDROLASE-RELATED"/>
    <property type="match status" value="1"/>
</dbReference>
<dbReference type="SUPFAM" id="SSF52096">
    <property type="entry name" value="ClpP/crotonase"/>
    <property type="match status" value="1"/>
</dbReference>
<name>A0A345Y910_9NEIS</name>
<dbReference type="GO" id="GO:0016853">
    <property type="term" value="F:isomerase activity"/>
    <property type="evidence" value="ECO:0007669"/>
    <property type="project" value="UniProtKB-KW"/>
</dbReference>
<dbReference type="GO" id="GO:0003860">
    <property type="term" value="F:3-hydroxyisobutyryl-CoA hydrolase activity"/>
    <property type="evidence" value="ECO:0007669"/>
    <property type="project" value="UniProtKB-EC"/>
</dbReference>
<dbReference type="Pfam" id="PF16113">
    <property type="entry name" value="ECH_2"/>
    <property type="match status" value="1"/>
</dbReference>
<protein>
    <recommendedName>
        <fullName evidence="2">3-hydroxyisobutyryl-CoA hydrolase</fullName>
        <ecNumber evidence="2">3.1.2.4</ecNumber>
    </recommendedName>
</protein>
<dbReference type="EMBL" id="CP031337">
    <property type="protein sequence ID" value="AXK40412.1"/>
    <property type="molecule type" value="Genomic_DNA"/>
</dbReference>
<evidence type="ECO:0000256" key="3">
    <source>
        <dbReference type="ARBA" id="ARBA00022801"/>
    </source>
</evidence>
<dbReference type="Gene3D" id="3.90.226.10">
    <property type="entry name" value="2-enoyl-CoA Hydratase, Chain A, domain 1"/>
    <property type="match status" value="1"/>
</dbReference>
<organism evidence="5 6">
    <name type="scientific">Crenobacter cavernae</name>
    <dbReference type="NCBI Taxonomy" id="2290923"/>
    <lineage>
        <taxon>Bacteria</taxon>
        <taxon>Pseudomonadati</taxon>
        <taxon>Pseudomonadota</taxon>
        <taxon>Betaproteobacteria</taxon>
        <taxon>Neisseriales</taxon>
        <taxon>Neisseriaceae</taxon>
        <taxon>Crenobacter</taxon>
    </lineage>
</organism>
<dbReference type="KEGG" id="ccah:DWG20_13775"/>
<reference evidence="5 6" key="1">
    <citation type="submission" date="2018-07" db="EMBL/GenBank/DDBJ databases">
        <title>Crenobacter cavernae sp. nov., isolated from a karst cave.</title>
        <authorList>
            <person name="Zhu H."/>
        </authorList>
    </citation>
    <scope>NUCLEOTIDE SEQUENCE [LARGE SCALE GENOMIC DNA]</scope>
    <source>
        <strain evidence="5 6">K1W11S-77</strain>
    </source>
</reference>
<evidence type="ECO:0000259" key="4">
    <source>
        <dbReference type="Pfam" id="PF16113"/>
    </source>
</evidence>
<evidence type="ECO:0000313" key="5">
    <source>
        <dbReference type="EMBL" id="AXK40412.1"/>
    </source>
</evidence>
<sequence length="371" mass="39546">MSTQPVHFSRLHGGNGHTVALARLNTPATLNALTLEMVEALDAQLVAWAADPEVALVVLHGAGARAFCAGGDVHAMRDVALGQARDEAVAILTRFFAAEYRLDHRIHRYPKPILAWGDGIVMGGGLGLLAGASHRVVTENSRLAMPEINIGLYPDVGASHFLGRLDALGRFLALTAATLNAADALHCRLADIALESDAFPALLERLAATRWRHDAQDDRARLTALLSGLAAEAPPTLAPSPVAAHRTAIETIASRSTLAEFAAALDVTQDDWLASAREQFAAGSPSSRALIWEIGERLKDASLAEALRAELALSVNTCLSPDFAEGVRAQLVDKDKQPRWQPATLAEVDPADIAARFDAPWRGPHPLAELD</sequence>
<dbReference type="OrthoDB" id="9790967at2"/>
<evidence type="ECO:0000256" key="2">
    <source>
        <dbReference type="ARBA" id="ARBA00011915"/>
    </source>
</evidence>
<dbReference type="GO" id="GO:0005829">
    <property type="term" value="C:cytosol"/>
    <property type="evidence" value="ECO:0007669"/>
    <property type="project" value="TreeGrafter"/>
</dbReference>
<dbReference type="GO" id="GO:0006574">
    <property type="term" value="P:L-valine catabolic process"/>
    <property type="evidence" value="ECO:0007669"/>
    <property type="project" value="TreeGrafter"/>
</dbReference>
<evidence type="ECO:0000256" key="1">
    <source>
        <dbReference type="ARBA" id="ARBA00001709"/>
    </source>
</evidence>
<dbReference type="InterPro" id="IPR029045">
    <property type="entry name" value="ClpP/crotonase-like_dom_sf"/>
</dbReference>
<evidence type="ECO:0000313" key="6">
    <source>
        <dbReference type="Proteomes" id="UP000254537"/>
    </source>
</evidence>
<keyword evidence="5" id="KW-0413">Isomerase</keyword>
<dbReference type="AlphaFoldDB" id="A0A345Y910"/>
<feature type="domain" description="Enoyl-CoA hydratase/isomerase" evidence="4">
    <location>
        <begin position="20"/>
        <end position="357"/>
    </location>
</feature>
<gene>
    <name evidence="5" type="ORF">DWG20_13775</name>
</gene>
<dbReference type="PANTHER" id="PTHR43176:SF3">
    <property type="entry name" value="3-HYDROXYISOBUTYRYL-COA HYDROLASE, MITOCHONDRIAL"/>
    <property type="match status" value="1"/>
</dbReference>
<proteinExistence type="predicted"/>
<comment type="catalytic activity">
    <reaction evidence="1">
        <text>3-hydroxy-2-methylpropanoyl-CoA + H2O = 3-hydroxy-2-methylpropanoate + CoA + H(+)</text>
        <dbReference type="Rhea" id="RHEA:20888"/>
        <dbReference type="ChEBI" id="CHEBI:11805"/>
        <dbReference type="ChEBI" id="CHEBI:15377"/>
        <dbReference type="ChEBI" id="CHEBI:15378"/>
        <dbReference type="ChEBI" id="CHEBI:57287"/>
        <dbReference type="ChEBI" id="CHEBI:57340"/>
        <dbReference type="EC" id="3.1.2.4"/>
    </reaction>
</comment>
<dbReference type="RefSeq" id="WP_115434339.1">
    <property type="nucleotide sequence ID" value="NZ_CP031337.1"/>
</dbReference>
<dbReference type="InterPro" id="IPR032259">
    <property type="entry name" value="HIBYL-CoA-H"/>
</dbReference>
<dbReference type="InterPro" id="IPR045004">
    <property type="entry name" value="ECH_dom"/>
</dbReference>
<accession>A0A345Y910</accession>
<dbReference type="NCBIfam" id="NF004127">
    <property type="entry name" value="PRK05617.1"/>
    <property type="match status" value="1"/>
</dbReference>
<keyword evidence="3" id="KW-0378">Hydrolase</keyword>